<dbReference type="SUPFAM" id="SSF64546">
    <property type="entry name" value="Satiety factor CART (cocaine and amphetamine regulated transcript)"/>
    <property type="match status" value="1"/>
</dbReference>
<dbReference type="GO" id="GO:0045777">
    <property type="term" value="P:positive regulation of blood pressure"/>
    <property type="evidence" value="ECO:0007669"/>
    <property type="project" value="Ensembl"/>
</dbReference>
<reference evidence="9" key="1">
    <citation type="submission" date="2020-11" db="EMBL/GenBank/DDBJ databases">
        <title>Gallus gallus (Chicken) genome, bGalGal1, GRCg7b, maternal haplotype autosomes + Z &amp; W.</title>
        <authorList>
            <person name="Warren W."/>
            <person name="Formenti G."/>
            <person name="Fedrigo O."/>
            <person name="Haase B."/>
            <person name="Mountcastle J."/>
            <person name="Balacco J."/>
            <person name="Tracey A."/>
            <person name="Schneider V."/>
            <person name="Okimoto R."/>
            <person name="Cheng H."/>
            <person name="Hawken R."/>
            <person name="Howe K."/>
            <person name="Jarvis E.D."/>
        </authorList>
    </citation>
    <scope>NUCLEOTIDE SEQUENCE [LARGE SCALE GENOMIC DNA]</scope>
    <source>
        <strain evidence="9">Broiler</strain>
    </source>
</reference>
<name>A0A8V0Y2H7_CHICK</name>
<dbReference type="GO" id="GO:0051971">
    <property type="term" value="P:positive regulation of transmission of nerve impulse"/>
    <property type="evidence" value="ECO:0007669"/>
    <property type="project" value="Ensembl"/>
</dbReference>
<keyword evidence="4" id="KW-0964">Secreted</keyword>
<evidence type="ECO:0000256" key="2">
    <source>
        <dbReference type="ARBA" id="ARBA00005294"/>
    </source>
</evidence>
<dbReference type="PANTHER" id="PTHR16655">
    <property type="entry name" value="COCAINE AND AMPHETAMINE REGULATED TRANSCRIPT PROTEIN"/>
    <property type="match status" value="1"/>
</dbReference>
<reference evidence="9" key="2">
    <citation type="submission" date="2025-08" db="UniProtKB">
        <authorList>
            <consortium name="Ensembl"/>
        </authorList>
    </citation>
    <scope>IDENTIFICATION</scope>
    <source>
        <strain evidence="9">broiler</strain>
    </source>
</reference>
<dbReference type="InterPro" id="IPR009106">
    <property type="entry name" value="CART"/>
</dbReference>
<evidence type="ECO:0000256" key="5">
    <source>
        <dbReference type="ARBA" id="ARBA00022685"/>
    </source>
</evidence>
<dbReference type="Gene3D" id="4.10.40.30">
    <property type="entry name" value="CART, C-terminal domain"/>
    <property type="match status" value="1"/>
</dbReference>
<comment type="similarity">
    <text evidence="2">Belongs to the CART family.</text>
</comment>
<dbReference type="Pfam" id="PF06373">
    <property type="entry name" value="CART"/>
    <property type="match status" value="1"/>
</dbReference>
<dbReference type="GO" id="GO:0005615">
    <property type="term" value="C:extracellular space"/>
    <property type="evidence" value="ECO:0000318"/>
    <property type="project" value="GO_Central"/>
</dbReference>
<dbReference type="GO" id="GO:0001678">
    <property type="term" value="P:intracellular glucose homeostasis"/>
    <property type="evidence" value="ECO:0007669"/>
    <property type="project" value="Ensembl"/>
</dbReference>
<evidence type="ECO:0000313" key="10">
    <source>
        <dbReference type="Proteomes" id="UP000000539"/>
    </source>
</evidence>
<sequence>MVCKVEDPKAHPVPTPLPWAGLSAARSGCSTHLECHRGWGTRSPSGQAVPAPHHAIEALQEVLEKLKSKRVPHYEKKFGQVPMCDAGEQCAVRKGARIGKLCDCPRGTSCNSFLLKCL</sequence>
<accession>A0A8V0Y2H7</accession>
<dbReference type="InterPro" id="IPR036722">
    <property type="entry name" value="CART_C_sf"/>
</dbReference>
<dbReference type="GO" id="GO:0007268">
    <property type="term" value="P:chemical synaptic transmission"/>
    <property type="evidence" value="ECO:0007669"/>
    <property type="project" value="UniProtKB-KW"/>
</dbReference>
<dbReference type="GO" id="GO:0008343">
    <property type="term" value="P:adult feeding behavior"/>
    <property type="evidence" value="ECO:0007669"/>
    <property type="project" value="Ensembl"/>
</dbReference>
<comment type="subcellular location">
    <subcellularLocation>
        <location evidence="1">Secreted</location>
    </subcellularLocation>
</comment>
<dbReference type="OrthoDB" id="9118670at2759"/>
<evidence type="ECO:0000256" key="1">
    <source>
        <dbReference type="ARBA" id="ARBA00004613"/>
    </source>
</evidence>
<dbReference type="Ensembl" id="ENSGALT00010021878.1">
    <property type="protein sequence ID" value="ENSGALP00010012521.1"/>
    <property type="gene ID" value="ENSGALG00010009162.1"/>
</dbReference>
<keyword evidence="5" id="KW-0165">Cleavage on pair of basic residues</keyword>
<dbReference type="GO" id="GO:0045779">
    <property type="term" value="P:negative regulation of bone resorption"/>
    <property type="evidence" value="ECO:0007669"/>
    <property type="project" value="Ensembl"/>
</dbReference>
<evidence type="ECO:0000256" key="7">
    <source>
        <dbReference type="ARBA" id="ARBA00023157"/>
    </source>
</evidence>
<dbReference type="GeneTree" id="ENSGT00390000018319"/>
<keyword evidence="8" id="KW-0527">Neuropeptide</keyword>
<dbReference type="CDD" id="cd22741">
    <property type="entry name" value="CART_CTD-like"/>
    <property type="match status" value="1"/>
</dbReference>
<keyword evidence="10" id="KW-1185">Reference proteome</keyword>
<dbReference type="FunFam" id="4.10.40.30:FF:000001">
    <property type="entry name" value="Cocaine-and amphetamine-regulated transcript protein"/>
    <property type="match status" value="1"/>
</dbReference>
<evidence type="ECO:0000256" key="3">
    <source>
        <dbReference type="ARBA" id="ARBA00018493"/>
    </source>
</evidence>
<evidence type="ECO:0000256" key="8">
    <source>
        <dbReference type="ARBA" id="ARBA00023320"/>
    </source>
</evidence>
<dbReference type="GO" id="GO:0009267">
    <property type="term" value="P:cellular response to starvation"/>
    <property type="evidence" value="ECO:0000318"/>
    <property type="project" value="GO_Central"/>
</dbReference>
<dbReference type="Proteomes" id="UP000000539">
    <property type="component" value="Chromosome Z"/>
</dbReference>
<dbReference type="GO" id="GO:0045202">
    <property type="term" value="C:synapse"/>
    <property type="evidence" value="ECO:0007669"/>
    <property type="project" value="GOC"/>
</dbReference>
<dbReference type="GO" id="GO:0007218">
    <property type="term" value="P:neuropeptide signaling pathway"/>
    <property type="evidence" value="ECO:0007669"/>
    <property type="project" value="UniProtKB-KW"/>
</dbReference>
<gene>
    <name evidence="9" type="primary">CARTPT</name>
</gene>
<keyword evidence="6" id="KW-0529">Neurotransmitter</keyword>
<dbReference type="GO" id="GO:0032099">
    <property type="term" value="P:negative regulation of appetite"/>
    <property type="evidence" value="ECO:0000318"/>
    <property type="project" value="GO_Central"/>
</dbReference>
<proteinExistence type="inferred from homology"/>
<reference evidence="9" key="3">
    <citation type="submission" date="2025-09" db="UniProtKB">
        <authorList>
            <consortium name="Ensembl"/>
        </authorList>
    </citation>
    <scope>IDENTIFICATION</scope>
    <source>
        <strain evidence="9">broiler</strain>
    </source>
</reference>
<dbReference type="GO" id="GO:0030141">
    <property type="term" value="C:secretory granule"/>
    <property type="evidence" value="ECO:0007669"/>
    <property type="project" value="Ensembl"/>
</dbReference>
<protein>
    <recommendedName>
        <fullName evidence="3">Cocaine- and amphetamine-regulated transcript protein</fullName>
    </recommendedName>
</protein>
<organism evidence="9 10">
    <name type="scientific">Gallus gallus</name>
    <name type="common">Chicken</name>
    <dbReference type="NCBI Taxonomy" id="9031"/>
    <lineage>
        <taxon>Eukaryota</taxon>
        <taxon>Metazoa</taxon>
        <taxon>Chordata</taxon>
        <taxon>Craniata</taxon>
        <taxon>Vertebrata</taxon>
        <taxon>Euteleostomi</taxon>
        <taxon>Archelosauria</taxon>
        <taxon>Archosauria</taxon>
        <taxon>Dinosauria</taxon>
        <taxon>Saurischia</taxon>
        <taxon>Theropoda</taxon>
        <taxon>Coelurosauria</taxon>
        <taxon>Aves</taxon>
        <taxon>Neognathae</taxon>
        <taxon>Galloanserae</taxon>
        <taxon>Galliformes</taxon>
        <taxon>Phasianidae</taxon>
        <taxon>Phasianinae</taxon>
        <taxon>Gallus</taxon>
    </lineage>
</organism>
<evidence type="ECO:0000256" key="6">
    <source>
        <dbReference type="ARBA" id="ARBA00022894"/>
    </source>
</evidence>
<evidence type="ECO:0000313" key="9">
    <source>
        <dbReference type="Ensembl" id="ENSGALP00010012521.1"/>
    </source>
</evidence>
<evidence type="ECO:0000256" key="4">
    <source>
        <dbReference type="ARBA" id="ARBA00022525"/>
    </source>
</evidence>
<dbReference type="AlphaFoldDB" id="A0A8V0Y2H7"/>
<dbReference type="GO" id="GO:0032812">
    <property type="term" value="P:positive regulation of epinephrine secretion"/>
    <property type="evidence" value="ECO:0007669"/>
    <property type="project" value="Ensembl"/>
</dbReference>
<keyword evidence="7" id="KW-1015">Disulfide bond</keyword>
<dbReference type="GO" id="GO:0005184">
    <property type="term" value="F:neuropeptide hormone activity"/>
    <property type="evidence" value="ECO:0007669"/>
    <property type="project" value="InterPro"/>
</dbReference>
<dbReference type="GO" id="GO:0043410">
    <property type="term" value="P:positive regulation of MAPK cascade"/>
    <property type="evidence" value="ECO:0007669"/>
    <property type="project" value="Ensembl"/>
</dbReference>
<dbReference type="PANTHER" id="PTHR16655:SF0">
    <property type="entry name" value="COCAINE- AND AMPHETAMINE-REGULATED TRANSCRIPT PROTEIN"/>
    <property type="match status" value="1"/>
</dbReference>